<keyword evidence="4" id="KW-1185">Reference proteome</keyword>
<dbReference type="SMART" id="SM00325">
    <property type="entry name" value="RhoGEF"/>
    <property type="match status" value="1"/>
</dbReference>
<evidence type="ECO:0000313" key="4">
    <source>
        <dbReference type="Proteomes" id="UP000050761"/>
    </source>
</evidence>
<gene>
    <name evidence="3" type="ORF">HPBE_LOCUS7409</name>
</gene>
<reference evidence="5" key="2">
    <citation type="submission" date="2019-09" db="UniProtKB">
        <authorList>
            <consortium name="WormBaseParasite"/>
        </authorList>
    </citation>
    <scope>IDENTIFICATION</scope>
</reference>
<protein>
    <submittedName>
        <fullName evidence="5">DH domain-containing protein</fullName>
    </submittedName>
</protein>
<dbReference type="SUPFAM" id="SSF48065">
    <property type="entry name" value="DBL homology domain (DH-domain)"/>
    <property type="match status" value="1"/>
</dbReference>
<evidence type="ECO:0000256" key="1">
    <source>
        <dbReference type="SAM" id="MobiDB-lite"/>
    </source>
</evidence>
<dbReference type="WBParaSite" id="HPBE_0000740801-mRNA-1">
    <property type="protein sequence ID" value="HPBE_0000740801-mRNA-1"/>
    <property type="gene ID" value="HPBE_0000740801"/>
</dbReference>
<reference evidence="3 4" key="1">
    <citation type="submission" date="2018-11" db="EMBL/GenBank/DDBJ databases">
        <authorList>
            <consortium name="Pathogen Informatics"/>
        </authorList>
    </citation>
    <scope>NUCLEOTIDE SEQUENCE [LARGE SCALE GENOMIC DNA]</scope>
</reference>
<organism evidence="3">
    <name type="scientific">Heligmosomoides polygyrus</name>
    <name type="common">Parasitic roundworm</name>
    <dbReference type="NCBI Taxonomy" id="6339"/>
    <lineage>
        <taxon>Eukaryota</taxon>
        <taxon>Metazoa</taxon>
        <taxon>Ecdysozoa</taxon>
        <taxon>Nematoda</taxon>
        <taxon>Chromadorea</taxon>
        <taxon>Rhabditida</taxon>
        <taxon>Rhabditina</taxon>
        <taxon>Rhabditomorpha</taxon>
        <taxon>Strongyloidea</taxon>
        <taxon>Heligmosomidae</taxon>
        <taxon>Heligmosomoides</taxon>
    </lineage>
</organism>
<evidence type="ECO:0000259" key="2">
    <source>
        <dbReference type="PROSITE" id="PS50010"/>
    </source>
</evidence>
<dbReference type="Proteomes" id="UP000050761">
    <property type="component" value="Unassembled WGS sequence"/>
</dbReference>
<dbReference type="EMBL" id="UZAH01025881">
    <property type="protein sequence ID" value="VDO72156.1"/>
    <property type="molecule type" value="Genomic_DNA"/>
</dbReference>
<sequence>MFFWIKGLQVPDSFPITKNSTMSAVGLGLSLKTTLNRARRRPALSNGFPFKTSLRCNHVISPVSSLQSFFVIYSYFRDSAMDEPSCSLAIDDGGTRRARSVTSSRISLFFARVGRHVFYVSLRASERHKIAAPRRHLVHSLHVDQQEAIWEIVTTEYRYIQVPYFTFRCECGSRASEWSVCLGSQEYARSVLQTRKPFDPVMLLNGFEDISEWSKCYIPFNLGHDDSHTYVQKRQKDNEMFREFVQWAESQESMRRQKLCDTLTSPMQRLTRYSLLLKAVLSNSTDDRERLIIQTMIDRTDAATQQLNFELNNNDLRLQMAEIMKSIDGYDAVDSEEFEKVREVRTSSWHPLTPRRCRRSFSCSLIDEADKVPRYYSMHCLLFTDMLLLCKTSNKRTDKGLRVARPPIHIAHMIYHPFNDASEFGSRNQHSEGRLLTFSVLLQNFSDTSSIHSLFIIERPCKCWCLSPPWQHSLPHCLPPVVHRKSSSMDSQVVAAHAHLNHMHRNASVCSTEQLDRNLDGIDSPTRLPPLHKLSVASYPLASSKSSVDLHIALGAETSSDGTRLYRSQSNSSDPEGCDKRSRSPSPEGGDASDLTTPAEVTAFAAAGEDELAHPQGGRRFEKRYHTADGIDVLRPKGAMLQGGILKRFSWNVSSAVGASSRKISARLGEVTVSLLPAAGKSVESTKTHISTIAVNDEEATTATLNISLDMPEDLTEEVSEVDKLLSIRCGTKNIFLRLLSCSSRVTQLSRFPWPSDISQ</sequence>
<accession>A0A3P7XED5</accession>
<dbReference type="PANTHER" id="PTHR13217">
    <property type="entry name" value="PLECKSTRIN HOMOLOGY DOMAIN-CONTAINING FAMILY G MEMBER 7"/>
    <property type="match status" value="1"/>
</dbReference>
<dbReference type="OrthoDB" id="660555at2759"/>
<dbReference type="AlphaFoldDB" id="A0A3P7XED5"/>
<dbReference type="GO" id="GO:0005886">
    <property type="term" value="C:plasma membrane"/>
    <property type="evidence" value="ECO:0007669"/>
    <property type="project" value="TreeGrafter"/>
</dbReference>
<dbReference type="GO" id="GO:0030424">
    <property type="term" value="C:axon"/>
    <property type="evidence" value="ECO:0007669"/>
    <property type="project" value="TreeGrafter"/>
</dbReference>
<proteinExistence type="predicted"/>
<feature type="domain" description="DH" evidence="2">
    <location>
        <begin position="217"/>
        <end position="310"/>
    </location>
</feature>
<feature type="region of interest" description="Disordered" evidence="1">
    <location>
        <begin position="561"/>
        <end position="595"/>
    </location>
</feature>
<dbReference type="GO" id="GO:0043542">
    <property type="term" value="P:endothelial cell migration"/>
    <property type="evidence" value="ECO:0007669"/>
    <property type="project" value="TreeGrafter"/>
</dbReference>
<dbReference type="PROSITE" id="PS50010">
    <property type="entry name" value="DH_2"/>
    <property type="match status" value="1"/>
</dbReference>
<dbReference type="Gene3D" id="1.20.900.10">
    <property type="entry name" value="Dbl homology (DH) domain"/>
    <property type="match status" value="1"/>
</dbReference>
<dbReference type="Pfam" id="PF00621">
    <property type="entry name" value="RhoGEF"/>
    <property type="match status" value="1"/>
</dbReference>
<dbReference type="InterPro" id="IPR000219">
    <property type="entry name" value="DH_dom"/>
</dbReference>
<name>A0A3P7XED5_HELPZ</name>
<dbReference type="InterPro" id="IPR035899">
    <property type="entry name" value="DBL_dom_sf"/>
</dbReference>
<dbReference type="PANTHER" id="PTHR13217:SF11">
    <property type="entry name" value="PLECKSTRIN HOMOLOGY DOMAIN-CONTAINING FAMILY G MEMBER 5"/>
    <property type="match status" value="1"/>
</dbReference>
<dbReference type="GO" id="GO:0005085">
    <property type="term" value="F:guanyl-nucleotide exchange factor activity"/>
    <property type="evidence" value="ECO:0007669"/>
    <property type="project" value="InterPro"/>
</dbReference>
<evidence type="ECO:0000313" key="5">
    <source>
        <dbReference type="WBParaSite" id="HPBE_0000740801-mRNA-1"/>
    </source>
</evidence>
<dbReference type="InterPro" id="IPR040181">
    <property type="entry name" value="PKHG5/7"/>
</dbReference>
<feature type="compositionally biased region" description="Polar residues" evidence="1">
    <location>
        <begin position="561"/>
        <end position="574"/>
    </location>
</feature>
<dbReference type="GO" id="GO:0030139">
    <property type="term" value="C:endocytic vesicle"/>
    <property type="evidence" value="ECO:0007669"/>
    <property type="project" value="TreeGrafter"/>
</dbReference>
<dbReference type="GO" id="GO:0007266">
    <property type="term" value="P:Rho protein signal transduction"/>
    <property type="evidence" value="ECO:0007669"/>
    <property type="project" value="TreeGrafter"/>
</dbReference>
<evidence type="ECO:0000313" key="3">
    <source>
        <dbReference type="EMBL" id="VDO72156.1"/>
    </source>
</evidence>